<dbReference type="VEuPathDB" id="VectorBase:ASTE000979"/>
<feature type="compositionally biased region" description="Acidic residues" evidence="1">
    <location>
        <begin position="2796"/>
        <end position="2805"/>
    </location>
</feature>
<feature type="compositionally biased region" description="Basic and acidic residues" evidence="1">
    <location>
        <begin position="1298"/>
        <end position="1309"/>
    </location>
</feature>
<feature type="region of interest" description="Disordered" evidence="1">
    <location>
        <begin position="1463"/>
        <end position="1549"/>
    </location>
</feature>
<dbReference type="GO" id="GO:0042594">
    <property type="term" value="P:response to starvation"/>
    <property type="evidence" value="ECO:0007669"/>
    <property type="project" value="TreeGrafter"/>
</dbReference>
<feature type="compositionally biased region" description="Basic and acidic residues" evidence="1">
    <location>
        <begin position="1809"/>
        <end position="1829"/>
    </location>
</feature>
<evidence type="ECO:0000313" key="2">
    <source>
        <dbReference type="EnsemblMetazoa" id="ASTEI02716-PA"/>
    </source>
</evidence>
<feature type="region of interest" description="Disordered" evidence="1">
    <location>
        <begin position="1580"/>
        <end position="1634"/>
    </location>
</feature>
<feature type="region of interest" description="Disordered" evidence="1">
    <location>
        <begin position="1649"/>
        <end position="1678"/>
    </location>
</feature>
<feature type="compositionally biased region" description="Basic residues" evidence="1">
    <location>
        <begin position="291"/>
        <end position="300"/>
    </location>
</feature>
<dbReference type="GO" id="GO:0005634">
    <property type="term" value="C:nucleus"/>
    <property type="evidence" value="ECO:0007669"/>
    <property type="project" value="TreeGrafter"/>
</dbReference>
<feature type="region of interest" description="Disordered" evidence="1">
    <location>
        <begin position="1001"/>
        <end position="1022"/>
    </location>
</feature>
<feature type="compositionally biased region" description="Low complexity" evidence="1">
    <location>
        <begin position="658"/>
        <end position="677"/>
    </location>
</feature>
<feature type="compositionally biased region" description="Low complexity" evidence="1">
    <location>
        <begin position="1952"/>
        <end position="1968"/>
    </location>
</feature>
<feature type="compositionally biased region" description="Low complexity" evidence="1">
    <location>
        <begin position="1652"/>
        <end position="1667"/>
    </location>
</feature>
<feature type="compositionally biased region" description="Gly residues" evidence="1">
    <location>
        <begin position="2114"/>
        <end position="2134"/>
    </location>
</feature>
<feature type="compositionally biased region" description="Basic and acidic residues" evidence="1">
    <location>
        <begin position="538"/>
        <end position="553"/>
    </location>
</feature>
<dbReference type="EnsemblMetazoa" id="ASTEI02716-RA">
    <property type="protein sequence ID" value="ASTEI02716-PA"/>
    <property type="gene ID" value="ASTEI02716"/>
</dbReference>
<feature type="compositionally biased region" description="Basic and acidic residues" evidence="1">
    <location>
        <begin position="2098"/>
        <end position="2110"/>
    </location>
</feature>
<feature type="compositionally biased region" description="Low complexity" evidence="1">
    <location>
        <begin position="2079"/>
        <end position="2097"/>
    </location>
</feature>
<feature type="compositionally biased region" description="Low complexity" evidence="1">
    <location>
        <begin position="350"/>
        <end position="372"/>
    </location>
</feature>
<feature type="compositionally biased region" description="Low complexity" evidence="1">
    <location>
        <begin position="904"/>
        <end position="915"/>
    </location>
</feature>
<feature type="region of interest" description="Disordered" evidence="1">
    <location>
        <begin position="194"/>
        <end position="269"/>
    </location>
</feature>
<dbReference type="OMA" id="YHMEQAR"/>
<evidence type="ECO:0008006" key="4">
    <source>
        <dbReference type="Google" id="ProtNLM"/>
    </source>
</evidence>
<feature type="compositionally biased region" description="Low complexity" evidence="1">
    <location>
        <begin position="481"/>
        <end position="504"/>
    </location>
</feature>
<feature type="compositionally biased region" description="Polar residues" evidence="1">
    <location>
        <begin position="469"/>
        <end position="480"/>
    </location>
</feature>
<feature type="compositionally biased region" description="Low complexity" evidence="1">
    <location>
        <begin position="2327"/>
        <end position="2336"/>
    </location>
</feature>
<dbReference type="PANTHER" id="PTHR14596:SF72">
    <property type="entry name" value="ZINC FINGER PROTEIN MSN2-RELATED"/>
    <property type="match status" value="1"/>
</dbReference>
<dbReference type="PANTHER" id="PTHR14596">
    <property type="entry name" value="ZINC FINGER PROTEIN"/>
    <property type="match status" value="1"/>
</dbReference>
<feature type="compositionally biased region" description="Low complexity" evidence="1">
    <location>
        <begin position="1371"/>
        <end position="1382"/>
    </location>
</feature>
<feature type="compositionally biased region" description="Low complexity" evidence="1">
    <location>
        <begin position="1772"/>
        <end position="1788"/>
    </location>
</feature>
<feature type="compositionally biased region" description="Low complexity" evidence="1">
    <location>
        <begin position="281"/>
        <end position="290"/>
    </location>
</feature>
<dbReference type="VEuPathDB" id="VectorBase:ASTEI02716"/>
<feature type="region of interest" description="Disordered" evidence="1">
    <location>
        <begin position="2374"/>
        <end position="2437"/>
    </location>
</feature>
<feature type="region of interest" description="Disordered" evidence="1">
    <location>
        <begin position="1719"/>
        <end position="1829"/>
    </location>
</feature>
<feature type="compositionally biased region" description="Polar residues" evidence="1">
    <location>
        <begin position="2023"/>
        <end position="2032"/>
    </location>
</feature>
<feature type="region of interest" description="Disordered" evidence="1">
    <location>
        <begin position="2326"/>
        <end position="2357"/>
    </location>
</feature>
<organism evidence="2 3">
    <name type="scientific">Anopheles stephensi</name>
    <name type="common">Indo-Pakistan malaria mosquito</name>
    <dbReference type="NCBI Taxonomy" id="30069"/>
    <lineage>
        <taxon>Eukaryota</taxon>
        <taxon>Metazoa</taxon>
        <taxon>Ecdysozoa</taxon>
        <taxon>Arthropoda</taxon>
        <taxon>Hexapoda</taxon>
        <taxon>Insecta</taxon>
        <taxon>Pterygota</taxon>
        <taxon>Neoptera</taxon>
        <taxon>Endopterygota</taxon>
        <taxon>Diptera</taxon>
        <taxon>Nematocera</taxon>
        <taxon>Culicoidea</taxon>
        <taxon>Culicidae</taxon>
        <taxon>Anophelinae</taxon>
        <taxon>Anopheles</taxon>
    </lineage>
</organism>
<feature type="compositionally biased region" description="Basic and acidic residues" evidence="1">
    <location>
        <begin position="810"/>
        <end position="826"/>
    </location>
</feature>
<feature type="compositionally biased region" description="Polar residues" evidence="1">
    <location>
        <begin position="568"/>
        <end position="578"/>
    </location>
</feature>
<feature type="compositionally biased region" description="Low complexity" evidence="1">
    <location>
        <begin position="1507"/>
        <end position="1525"/>
    </location>
</feature>
<feature type="region of interest" description="Disordered" evidence="1">
    <location>
        <begin position="1944"/>
        <end position="2141"/>
    </location>
</feature>
<feature type="compositionally biased region" description="Low complexity" evidence="1">
    <location>
        <begin position="1009"/>
        <end position="1022"/>
    </location>
</feature>
<dbReference type="Proteomes" id="UP000076408">
    <property type="component" value="Unassembled WGS sequence"/>
</dbReference>
<feature type="compositionally biased region" description="Low complexity" evidence="1">
    <location>
        <begin position="580"/>
        <end position="589"/>
    </location>
</feature>
<feature type="region of interest" description="Disordered" evidence="1">
    <location>
        <begin position="806"/>
        <end position="989"/>
    </location>
</feature>
<name>A0A182Y2N0_ANOST</name>
<feature type="region of interest" description="Disordered" evidence="1">
    <location>
        <begin position="346"/>
        <end position="418"/>
    </location>
</feature>
<feature type="compositionally biased region" description="Basic and acidic residues" evidence="1">
    <location>
        <begin position="1617"/>
        <end position="1630"/>
    </location>
</feature>
<evidence type="ECO:0000313" key="3">
    <source>
        <dbReference type="Proteomes" id="UP000076408"/>
    </source>
</evidence>
<accession>A0A182Y2N0</accession>
<feature type="compositionally biased region" description="Low complexity" evidence="1">
    <location>
        <begin position="934"/>
        <end position="966"/>
    </location>
</feature>
<reference evidence="2" key="2">
    <citation type="submission" date="2020-05" db="UniProtKB">
        <authorList>
            <consortium name="EnsemblMetazoa"/>
        </authorList>
    </citation>
    <scope>IDENTIFICATION</scope>
    <source>
        <strain evidence="2">Indian</strain>
    </source>
</reference>
<feature type="region of interest" description="Disordered" evidence="1">
    <location>
        <begin position="1401"/>
        <end position="1420"/>
    </location>
</feature>
<feature type="compositionally biased region" description="Polar residues" evidence="1">
    <location>
        <begin position="203"/>
        <end position="220"/>
    </location>
</feature>
<feature type="region of interest" description="Disordered" evidence="1">
    <location>
        <begin position="457"/>
        <end position="681"/>
    </location>
</feature>
<feature type="compositionally biased region" description="Polar residues" evidence="1">
    <location>
        <begin position="2763"/>
        <end position="2777"/>
    </location>
</feature>
<dbReference type="GO" id="GO:0000981">
    <property type="term" value="F:DNA-binding transcription factor activity, RNA polymerase II-specific"/>
    <property type="evidence" value="ECO:0007669"/>
    <property type="project" value="TreeGrafter"/>
</dbReference>
<feature type="region of interest" description="Disordered" evidence="1">
    <location>
        <begin position="2611"/>
        <end position="2641"/>
    </location>
</feature>
<sequence>MVEENDSKLELLFAGISLDDENKPFVNSAIHELEKKLSSATAKLSCQQQSESNYQQQHHHQQQFIASSYPPIHPQYQGQQELPPQHYTQHLAPSHYHPLGPAQQFYEEPSQRVPVAEEEGKFYITNHANSLTAQQQQAPTSSECSGLHAILQVIRAEQQQQQQQQQQQEKQQARKEPHVSKHCDLYIATATTACSPPNRAHPASSTNQPELQQPAGTSSHAPKFSAVNFRRVQRHPPVSFPKRPLVTQRSLGSPPSVNVGSSYSPSGSAGSSIAFAAASSIANGQQQHPQQPRRRQHGSRRHEAFVKTRSKTISDFFGPESTPVSRLLNIICQEKEAERVAAHIMNQQQSSRSAIAAKASASAPSSHGSGRAHPVRPPPATSSTSQSATGGVRSRKENIVPSVGVNSGSDTGSSGSAGIAPVLVDPAFAAKDIDRIAKYKADRRKAIYLRNNVHENENERLEPSKRSSSRTPNTLPSSAILSKQQQSLLPPSSKPTTATTTSSIKRPHSTGLTKASSSVSNGLAKPVPTRPVAASAGSRDRNASSIRSGDEKPANGAGTSPVHVAGAATSSSTVTKQIRTTRSSRLRAAAAHDKERSPSASSATVKSATTGSMTLSTTGGIVGDDQHRSQPQQQPQLERSQRAVFHRVPAAGTTANPVTPRTVVTSTRTTLTKHSTSNGPAAVTIRSSKLLPVATAAAKREPLVRKVPSTPSTNSTATGGVDAAAAKRLVPSIAVNMKQRLKTTTETIKGEARVVKIKSEAPATISSAAAAKRTLLAKTRNNVVVPVEPPELDLDKSLTERMESLNLDDGPAHENQGEGFFERPPVKSEVPPETDLLDTVGTPRMRTSTMKRSHATRLQSAATLPKDINGLSPVKGVQQREETEKDKSAKRKSFLNRSQTEEPAAGARSTASSSSVGRYQRRLKMPHSSPDMYSSSNRSSPVKSSSSTEKSPTSSPRPPSCSSNRSSPKHGGGGVASPETVSSKAGSSPVRICSRLSGYTSGGGTLNNSPSPCSQPRSPSLSYHMEQARRELVVSPPRTNRLLKIVTESATDPVVPQLAAMSIEPSVPIDAPAEVVAEPEAQLEEAVPEAIAAVEALALEDADEISEEQSSSIGQYSKFSQILKSPTLEVGTISDMLGDLAIADRSSMEVDAQERMEVDEDAEEDDVQVPLIMEQQAVGRLVDEEVVSSGPTAEEHMEAGPSGLCVVASNGAKYDCDEDEEDDVGEERLVIEPPARGYVAVVDVGDDDDHQQEEIGRPANRILFDNQFNDEFVVIENSPKSQLIQSLDEADIIVLRDNDDGEEYGDRPPSRPSSGGYLEKKKKLVKMSSVEHFERKSLSPQRVGKLSTSSSCISRAKSMDESSAVLGGGSSSASAGASSGTSANHIVSILKRKTVESSAAASSASSNASPVTFSPSVVDTPIRSNRKQGILKKRCSLDESRYSRSHSPDDRSILVKHTRRNSFEDGASSNQQQQQQQQQAHGILKQKSYESREDVSGAAASGGTSRNSIASGSGSGVSSGQANGSISHGILKKKNDSSSTSTPSEPPKHVSISQAVILAAAEICQDMLLVDEDEAHDIKPILKPDHQAPVTPKPILKKKYSSENEEIRPILKSSRKSSREENSDSEEMKRSILKIDSPAKRTRCYVEQQPASGGDMMVGSMGSSSSSETGTPGVLPLVHSRSLEHPDSVAGAAIVPQVTNIEKPIISVAERIRNMEKFLSGGSGGSSQSSSSGCSSVSKQQSTCSSSNTISRRESFRYKTQPVTSTEINSAQQQQQQQQQQLQQQQQQVSPCGSRSPECGVEPSDAGNDVDRSESRPVSKDSTECARDEPQLGEVGCLVNSGAIKQIENTVSVSGEDPVPERRIAPEHSCLRSSLELLIQRSHSVDRSADQKPFPVAVVEDPKPSSSSFELLSPTLGTAESNSHSIISGEFNLASLSSDSGVQFGGGRGGTEELSGTTDYVLSSSVKTSDSEKSPSKKTIDDDEDDLNEALLAEEQLLVVRVEDESDEEQHPERRQGRGVLLSPTSTCSSTHAGRVLRPSSSNSSASSESNSSSSSSKKGDILRTAGVGKSCGGAAGHRSPGGSTSSSSPDSGSSSDLSDRDRPETDDHTMFGGCVGFGRNSGGGSGGASSGGEDGTDKGLLRRSSSVRAKASMFAQLESKLKENENPLSRPIVPRPRRAQFTTQTISPTDIERSNNAINSGLTSGQYRTTTTSNISTVHPPVHPIMNTIPTNNNNNIVSDDSGAEFDPSTLQVSKKVKLFSGGCVTVKGVGGEEGDPVTVVTAIANGANTPVGVIRRKKTLLKVRTIGKLVMPKFLNDSNNNISVQQQQQQLEQHQQYKENGSTNGTGSEGEPDLQHIVPKVDRIRRKFMSFPSTPKFFNSTENGTQSPLQGTHGDDASDGSDSNVDSGKENNYDSGVENMNGSGRPPQGGGSSNVLALKRNFLNTSNRSKSLHKEKDPVLDVSSELDGVVTKGKVSSLANQWNRLRMTLDVSSILKTPGTTFETPPSPSGRVGNGLQAERECESLPIACETERSFLLDTSMERSSVSQSNNTSLFSRSFTRKGNGSSKFALVDDRFAKYFGCKTSEQGSPAPNGTTGGKSMIVTRNGSIKEHSSNTPTNDGMNGGTYKQQQPRRRSQSMPKETLLLEQRLESFISTIAAAGGNGNGWDKKWSTIIKPVNTVDELNITTEDLSMADTEFDKLFIEQMSPRKPPTAFLPPNAQKLPFMAELKGGILKSKSGCVGLFPADLNSELKSRLKKSTHSAVSNLKKSTTVSTIHDAPNSFGVPGTHPESSSESEDDDDDGVAPGKNLAKMLRNVSNTANSGSGGGSVPPSYIPLPVVPFPRSFATSEPESQALNRELQSINKNPAVARRRRQNEGSGSSRIGKRRNFPNNGAEFTIAFDLILLY</sequence>
<dbReference type="VEuPathDB" id="VectorBase:ASTEI20_032661"/>
<feature type="region of interest" description="Disordered" evidence="1">
    <location>
        <begin position="281"/>
        <end position="309"/>
    </location>
</feature>
<feature type="compositionally biased region" description="Low complexity" evidence="1">
    <location>
        <begin position="598"/>
        <end position="619"/>
    </location>
</feature>
<keyword evidence="3" id="KW-1185">Reference proteome</keyword>
<protein>
    <recommendedName>
        <fullName evidence="4">HP domain-containing protein</fullName>
    </recommendedName>
</protein>
<feature type="compositionally biased region" description="Basic and acidic residues" evidence="1">
    <location>
        <begin position="878"/>
        <end position="887"/>
    </location>
</feature>
<feature type="region of interest" description="Disordered" evidence="1">
    <location>
        <begin position="2868"/>
        <end position="2891"/>
    </location>
</feature>
<feature type="region of interest" description="Disordered" evidence="1">
    <location>
        <begin position="1362"/>
        <end position="1382"/>
    </location>
</feature>
<feature type="compositionally biased region" description="Low complexity" evidence="1">
    <location>
        <begin position="2040"/>
        <end position="2057"/>
    </location>
</feature>
<feature type="compositionally biased region" description="Low complexity" evidence="1">
    <location>
        <begin position="402"/>
        <end position="418"/>
    </location>
</feature>
<feature type="compositionally biased region" description="Low complexity" evidence="1">
    <location>
        <begin position="250"/>
        <end position="269"/>
    </location>
</feature>
<feature type="compositionally biased region" description="Polar residues" evidence="1">
    <location>
        <begin position="1761"/>
        <end position="1771"/>
    </location>
</feature>
<evidence type="ECO:0000256" key="1">
    <source>
        <dbReference type="SAM" id="MobiDB-lite"/>
    </source>
</evidence>
<dbReference type="STRING" id="30069.A0A182Y2N0"/>
<feature type="compositionally biased region" description="Basic and acidic residues" evidence="1">
    <location>
        <begin position="1969"/>
        <end position="1980"/>
    </location>
</feature>
<proteinExistence type="predicted"/>
<feature type="compositionally biased region" description="Polar residues" evidence="1">
    <location>
        <begin position="510"/>
        <end position="521"/>
    </location>
</feature>
<feature type="compositionally biased region" description="Basic and acidic residues" evidence="1">
    <location>
        <begin position="1600"/>
        <end position="1609"/>
    </location>
</feature>
<feature type="region of interest" description="Disordered" evidence="1">
    <location>
        <begin position="2761"/>
        <end position="2810"/>
    </location>
</feature>
<feature type="compositionally biased region" description="Polar residues" evidence="1">
    <location>
        <begin position="2374"/>
        <end position="2392"/>
    </location>
</feature>
<feature type="compositionally biased region" description="Low complexity" evidence="1">
    <location>
        <begin position="1726"/>
        <end position="1747"/>
    </location>
</feature>
<feature type="region of interest" description="Disordered" evidence="1">
    <location>
        <begin position="1298"/>
        <end position="1320"/>
    </location>
</feature>
<dbReference type="GO" id="GO:0000987">
    <property type="term" value="F:cis-regulatory region sequence-specific DNA binding"/>
    <property type="evidence" value="ECO:0007669"/>
    <property type="project" value="TreeGrafter"/>
</dbReference>
<feature type="compositionally biased region" description="Low complexity" evidence="1">
    <location>
        <begin position="1989"/>
        <end position="2000"/>
    </location>
</feature>
<reference evidence="3" key="1">
    <citation type="journal article" date="2014" name="Genome Biol.">
        <title>Genome analysis of a major urban malaria vector mosquito, Anopheles stephensi.</title>
        <authorList>
            <person name="Jiang X."/>
            <person name="Peery A."/>
            <person name="Hall A.B."/>
            <person name="Sharma A."/>
            <person name="Chen X.G."/>
            <person name="Waterhouse R.M."/>
            <person name="Komissarov A."/>
            <person name="Riehle M.M."/>
            <person name="Shouche Y."/>
            <person name="Sharakhova M.V."/>
            <person name="Lawson D."/>
            <person name="Pakpour N."/>
            <person name="Arensburger P."/>
            <person name="Davidson V.L."/>
            <person name="Eiglmeier K."/>
            <person name="Emrich S."/>
            <person name="George P."/>
            <person name="Kennedy R.C."/>
            <person name="Mane S.P."/>
            <person name="Maslen G."/>
            <person name="Oringanje C."/>
            <person name="Qi Y."/>
            <person name="Settlage R."/>
            <person name="Tojo M."/>
            <person name="Tubio J.M."/>
            <person name="Unger M.F."/>
            <person name="Wang B."/>
            <person name="Vernick K.D."/>
            <person name="Ribeiro J.M."/>
            <person name="James A.A."/>
            <person name="Michel K."/>
            <person name="Riehle M.A."/>
            <person name="Luckhart S."/>
            <person name="Sharakhov I.V."/>
            <person name="Tu Z."/>
        </authorList>
    </citation>
    <scope>NUCLEOTIDE SEQUENCE [LARGE SCALE GENOMIC DNA]</scope>
    <source>
        <strain evidence="3">Indian</strain>
    </source>
</reference>